<organism evidence="3 4">
    <name type="scientific">Pocillopora damicornis</name>
    <name type="common">Cauliflower coral</name>
    <name type="synonym">Millepora damicornis</name>
    <dbReference type="NCBI Taxonomy" id="46731"/>
    <lineage>
        <taxon>Eukaryota</taxon>
        <taxon>Metazoa</taxon>
        <taxon>Cnidaria</taxon>
        <taxon>Anthozoa</taxon>
        <taxon>Hexacorallia</taxon>
        <taxon>Scleractinia</taxon>
        <taxon>Astrocoeniina</taxon>
        <taxon>Pocilloporidae</taxon>
        <taxon>Pocillopora</taxon>
    </lineage>
</organism>
<evidence type="ECO:0000256" key="2">
    <source>
        <dbReference type="PROSITE-ProRule" id="PRU00124"/>
    </source>
</evidence>
<accession>A0A3M6TMG0</accession>
<name>A0A3M6TMG0_POCDA</name>
<reference evidence="3 4" key="1">
    <citation type="journal article" date="2018" name="Sci. Rep.">
        <title>Comparative analysis of the Pocillopora damicornis genome highlights role of immune system in coral evolution.</title>
        <authorList>
            <person name="Cunning R."/>
            <person name="Bay R.A."/>
            <person name="Gillette P."/>
            <person name="Baker A.C."/>
            <person name="Traylor-Knowles N."/>
        </authorList>
    </citation>
    <scope>NUCLEOTIDE SEQUENCE [LARGE SCALE GENOMIC DNA]</scope>
    <source>
        <strain evidence="3">RSMAS</strain>
        <tissue evidence="3">Whole animal</tissue>
    </source>
</reference>
<dbReference type="Pfam" id="PF00057">
    <property type="entry name" value="Ldl_recept_a"/>
    <property type="match status" value="1"/>
</dbReference>
<keyword evidence="1" id="KW-1015">Disulfide bond</keyword>
<evidence type="ECO:0000313" key="4">
    <source>
        <dbReference type="Proteomes" id="UP000275408"/>
    </source>
</evidence>
<dbReference type="Gene3D" id="4.10.400.10">
    <property type="entry name" value="Low-density Lipoprotein Receptor"/>
    <property type="match status" value="1"/>
</dbReference>
<dbReference type="SUPFAM" id="SSF57424">
    <property type="entry name" value="LDL receptor-like module"/>
    <property type="match status" value="1"/>
</dbReference>
<proteinExistence type="predicted"/>
<dbReference type="PROSITE" id="PS50068">
    <property type="entry name" value="LDLRA_2"/>
    <property type="match status" value="1"/>
</dbReference>
<dbReference type="InterPro" id="IPR036055">
    <property type="entry name" value="LDL_receptor-like_sf"/>
</dbReference>
<gene>
    <name evidence="3" type="ORF">pdam_00013389</name>
</gene>
<sequence>IQFEGKTGTRGRMTIYDVIIKTLECELQPMNATLGGTLCNDKLRQVKFCNKCFDAEKLCDGTEDCSDGSDELKHCNSSENKKFQCVDGSFIPWSETCQDSNGCQDKTHKPSIC</sequence>
<protein>
    <submittedName>
        <fullName evidence="3">Uncharacterized protein</fullName>
    </submittedName>
</protein>
<evidence type="ECO:0000313" key="3">
    <source>
        <dbReference type="EMBL" id="RMX42603.1"/>
    </source>
</evidence>
<dbReference type="AlphaFoldDB" id="A0A3M6TMG0"/>
<dbReference type="PRINTS" id="PR00261">
    <property type="entry name" value="LDLRECEPTOR"/>
</dbReference>
<dbReference type="EMBL" id="RCHS01003331">
    <property type="protein sequence ID" value="RMX42603.1"/>
    <property type="molecule type" value="Genomic_DNA"/>
</dbReference>
<dbReference type="InterPro" id="IPR002172">
    <property type="entry name" value="LDrepeatLR_classA_rpt"/>
</dbReference>
<keyword evidence="4" id="KW-1185">Reference proteome</keyword>
<comment type="caution">
    <text evidence="2">Lacks conserved residue(s) required for the propagation of feature annotation.</text>
</comment>
<evidence type="ECO:0000256" key="1">
    <source>
        <dbReference type="ARBA" id="ARBA00023157"/>
    </source>
</evidence>
<dbReference type="Proteomes" id="UP000275408">
    <property type="component" value="Unassembled WGS sequence"/>
</dbReference>
<feature type="non-terminal residue" evidence="3">
    <location>
        <position position="113"/>
    </location>
</feature>
<feature type="non-terminal residue" evidence="3">
    <location>
        <position position="1"/>
    </location>
</feature>
<comment type="caution">
    <text evidence="3">The sequence shown here is derived from an EMBL/GenBank/DDBJ whole genome shotgun (WGS) entry which is preliminary data.</text>
</comment>